<dbReference type="PRINTS" id="PR00081">
    <property type="entry name" value="GDHRDH"/>
</dbReference>
<gene>
    <name evidence="1" type="ORF">K435DRAFT_714644</name>
</gene>
<keyword evidence="2" id="KW-1185">Reference proteome</keyword>
<dbReference type="GO" id="GO:0016616">
    <property type="term" value="F:oxidoreductase activity, acting on the CH-OH group of donors, NAD or NADP as acceptor"/>
    <property type="evidence" value="ECO:0007669"/>
    <property type="project" value="TreeGrafter"/>
</dbReference>
<organism evidence="1 2">
    <name type="scientific">Dendrothele bispora (strain CBS 962.96)</name>
    <dbReference type="NCBI Taxonomy" id="1314807"/>
    <lineage>
        <taxon>Eukaryota</taxon>
        <taxon>Fungi</taxon>
        <taxon>Dikarya</taxon>
        <taxon>Basidiomycota</taxon>
        <taxon>Agaricomycotina</taxon>
        <taxon>Agaricomycetes</taxon>
        <taxon>Agaricomycetidae</taxon>
        <taxon>Agaricales</taxon>
        <taxon>Agaricales incertae sedis</taxon>
        <taxon>Dendrothele</taxon>
    </lineage>
</organism>
<dbReference type="InterPro" id="IPR002347">
    <property type="entry name" value="SDR_fam"/>
</dbReference>
<sequence>MPSYAVAGASRGIGLQFVAELLARGNVVIALARNPENSEGLQSLKDNKTLHIIKADITDLVALKNAAEETAKATGGSLDVLINNGVYQNKAHLYNTLVDFPSTEELISDLTNSFQTNVLGPILTTNAFLPLLRKGTLKKVITLNTGLADVDLTSKCEYPKITSYSISKAALEMVNVKYALALKDEGFSFLNISPGFVNTAQTAPSEEEMKEIMVMLGAFKKAYPDWTPVPVSPAESVCTMLGIIDNLTVEQSGKFVSHKNNREWL</sequence>
<name>A0A4S8MNK8_DENBC</name>
<protein>
    <submittedName>
        <fullName evidence="1">NAD(P)-binding protein</fullName>
    </submittedName>
</protein>
<dbReference type="CDD" id="cd05325">
    <property type="entry name" value="carb_red_sniffer_like_SDR_c"/>
    <property type="match status" value="1"/>
</dbReference>
<evidence type="ECO:0000313" key="2">
    <source>
        <dbReference type="Proteomes" id="UP000297245"/>
    </source>
</evidence>
<dbReference type="Proteomes" id="UP000297245">
    <property type="component" value="Unassembled WGS sequence"/>
</dbReference>
<dbReference type="InterPro" id="IPR036291">
    <property type="entry name" value="NAD(P)-bd_dom_sf"/>
</dbReference>
<reference evidence="1 2" key="1">
    <citation type="journal article" date="2019" name="Nat. Ecol. Evol.">
        <title>Megaphylogeny resolves global patterns of mushroom evolution.</title>
        <authorList>
            <person name="Varga T."/>
            <person name="Krizsan K."/>
            <person name="Foldi C."/>
            <person name="Dima B."/>
            <person name="Sanchez-Garcia M."/>
            <person name="Sanchez-Ramirez S."/>
            <person name="Szollosi G.J."/>
            <person name="Szarkandi J.G."/>
            <person name="Papp V."/>
            <person name="Albert L."/>
            <person name="Andreopoulos W."/>
            <person name="Angelini C."/>
            <person name="Antonin V."/>
            <person name="Barry K.W."/>
            <person name="Bougher N.L."/>
            <person name="Buchanan P."/>
            <person name="Buyck B."/>
            <person name="Bense V."/>
            <person name="Catcheside P."/>
            <person name="Chovatia M."/>
            <person name="Cooper J."/>
            <person name="Damon W."/>
            <person name="Desjardin D."/>
            <person name="Finy P."/>
            <person name="Geml J."/>
            <person name="Haridas S."/>
            <person name="Hughes K."/>
            <person name="Justo A."/>
            <person name="Karasinski D."/>
            <person name="Kautmanova I."/>
            <person name="Kiss B."/>
            <person name="Kocsube S."/>
            <person name="Kotiranta H."/>
            <person name="LaButti K.M."/>
            <person name="Lechner B.E."/>
            <person name="Liimatainen K."/>
            <person name="Lipzen A."/>
            <person name="Lukacs Z."/>
            <person name="Mihaltcheva S."/>
            <person name="Morgado L.N."/>
            <person name="Niskanen T."/>
            <person name="Noordeloos M.E."/>
            <person name="Ohm R.A."/>
            <person name="Ortiz-Santana B."/>
            <person name="Ovrebo C."/>
            <person name="Racz N."/>
            <person name="Riley R."/>
            <person name="Savchenko A."/>
            <person name="Shiryaev A."/>
            <person name="Soop K."/>
            <person name="Spirin V."/>
            <person name="Szebenyi C."/>
            <person name="Tomsovsky M."/>
            <person name="Tulloss R.E."/>
            <person name="Uehling J."/>
            <person name="Grigoriev I.V."/>
            <person name="Vagvolgyi C."/>
            <person name="Papp T."/>
            <person name="Martin F.M."/>
            <person name="Miettinen O."/>
            <person name="Hibbett D.S."/>
            <person name="Nagy L.G."/>
        </authorList>
    </citation>
    <scope>NUCLEOTIDE SEQUENCE [LARGE SCALE GENOMIC DNA]</scope>
    <source>
        <strain evidence="1 2">CBS 962.96</strain>
    </source>
</reference>
<proteinExistence type="predicted"/>
<dbReference type="EMBL" id="ML179057">
    <property type="protein sequence ID" value="THV04321.1"/>
    <property type="molecule type" value="Genomic_DNA"/>
</dbReference>
<dbReference type="OrthoDB" id="9876299at2759"/>
<dbReference type="Pfam" id="PF00106">
    <property type="entry name" value="adh_short"/>
    <property type="match status" value="1"/>
</dbReference>
<dbReference type="PANTHER" id="PTHR45458:SF3">
    <property type="entry name" value="CHAIN DEHYDROGENASE (ATSC), PUTATIVE-RELATED"/>
    <property type="match status" value="1"/>
</dbReference>
<dbReference type="Gene3D" id="3.40.50.720">
    <property type="entry name" value="NAD(P)-binding Rossmann-like Domain"/>
    <property type="match status" value="1"/>
</dbReference>
<dbReference type="InterPro" id="IPR052184">
    <property type="entry name" value="SDR_enzymes"/>
</dbReference>
<dbReference type="PANTHER" id="PTHR45458">
    <property type="entry name" value="SHORT-CHAIN DEHYDROGENASE/REDUCTASE SDR"/>
    <property type="match status" value="1"/>
</dbReference>
<dbReference type="AlphaFoldDB" id="A0A4S8MNK8"/>
<accession>A0A4S8MNK8</accession>
<dbReference type="SUPFAM" id="SSF51735">
    <property type="entry name" value="NAD(P)-binding Rossmann-fold domains"/>
    <property type="match status" value="1"/>
</dbReference>
<evidence type="ECO:0000313" key="1">
    <source>
        <dbReference type="EMBL" id="THV04321.1"/>
    </source>
</evidence>